<dbReference type="InterPro" id="IPR058532">
    <property type="entry name" value="YjbR/MT2646/Rv2570-like"/>
</dbReference>
<name>A0A2P7RZM5_9HYPH</name>
<comment type="caution">
    <text evidence="1">The sequence shown here is derived from an EMBL/GenBank/DDBJ whole genome shotgun (WGS) entry which is preliminary data.</text>
</comment>
<dbReference type="Proteomes" id="UP000241229">
    <property type="component" value="Unassembled WGS sequence"/>
</dbReference>
<dbReference type="EMBL" id="PXYK01000026">
    <property type="protein sequence ID" value="PSJ55671.1"/>
    <property type="molecule type" value="Genomic_DNA"/>
</dbReference>
<accession>A0A2P7RZM5</accession>
<evidence type="ECO:0000313" key="1">
    <source>
        <dbReference type="EMBL" id="PSJ55671.1"/>
    </source>
</evidence>
<protein>
    <recommendedName>
        <fullName evidence="3">MmcQ/YjbR family DNA-binding protein</fullName>
    </recommendedName>
</protein>
<dbReference type="AlphaFoldDB" id="A0A2P7RZM5"/>
<dbReference type="OrthoDB" id="954305at2"/>
<evidence type="ECO:0000313" key="2">
    <source>
        <dbReference type="Proteomes" id="UP000241229"/>
    </source>
</evidence>
<gene>
    <name evidence="1" type="ORF">C7I84_22650</name>
</gene>
<proteinExistence type="predicted"/>
<reference evidence="1 2" key="1">
    <citation type="submission" date="2018-03" db="EMBL/GenBank/DDBJ databases">
        <title>The draft genome of Mesorhizobium sp. 6GN-30.</title>
        <authorList>
            <person name="Liu L."/>
            <person name="Li L."/>
            <person name="Wang T."/>
            <person name="Zhang X."/>
            <person name="Liang L."/>
        </authorList>
    </citation>
    <scope>NUCLEOTIDE SEQUENCE [LARGE SCALE GENOMIC DNA]</scope>
    <source>
        <strain evidence="1 2">6GN30</strain>
    </source>
</reference>
<dbReference type="Pfam" id="PF04237">
    <property type="entry name" value="YjbR"/>
    <property type="match status" value="1"/>
</dbReference>
<keyword evidence="2" id="KW-1185">Reference proteome</keyword>
<sequence>MEEDTLAPAFVRLRKAAAAFPGVVESTSYGTPSLKVGKKSICRVKDPRTVVVMCPLEEKPALMEAAPDIYFETDHYKGWPAILVRLDAISDRELTHRLECAVRFQTRKKRPGRG</sequence>
<evidence type="ECO:0008006" key="3">
    <source>
        <dbReference type="Google" id="ProtNLM"/>
    </source>
</evidence>
<organism evidence="1 2">
    <name type="scientific">Kumtagia ephedrae</name>
    <dbReference type="NCBI Taxonomy" id="2116701"/>
    <lineage>
        <taxon>Bacteria</taxon>
        <taxon>Pseudomonadati</taxon>
        <taxon>Pseudomonadota</taxon>
        <taxon>Alphaproteobacteria</taxon>
        <taxon>Hyphomicrobiales</taxon>
        <taxon>Phyllobacteriaceae</taxon>
        <taxon>Kumtagia</taxon>
    </lineage>
</organism>